<protein>
    <submittedName>
        <fullName evidence="3">Internalin</fullName>
    </submittedName>
</protein>
<dbReference type="Proteomes" id="UP000771736">
    <property type="component" value="Unassembled WGS sequence"/>
</dbReference>
<dbReference type="GO" id="GO:0035591">
    <property type="term" value="F:signaling adaptor activity"/>
    <property type="evidence" value="ECO:0007669"/>
    <property type="project" value="TreeGrafter"/>
</dbReference>
<dbReference type="InterPro" id="IPR032675">
    <property type="entry name" value="LRR_dom_sf"/>
</dbReference>
<keyword evidence="2" id="KW-0677">Repeat</keyword>
<dbReference type="PANTHER" id="PTHR47566:SF1">
    <property type="entry name" value="PROTEIN NUD1"/>
    <property type="match status" value="1"/>
</dbReference>
<keyword evidence="1" id="KW-0433">Leucine-rich repeat</keyword>
<name>A0A930HMP0_9BACT</name>
<dbReference type="AlphaFoldDB" id="A0A930HMP0"/>
<organism evidence="3 4">
    <name type="scientific">Prevotella aurantiaca</name>
    <dbReference type="NCBI Taxonomy" id="596085"/>
    <lineage>
        <taxon>Bacteria</taxon>
        <taxon>Pseudomonadati</taxon>
        <taxon>Bacteroidota</taxon>
        <taxon>Bacteroidia</taxon>
        <taxon>Bacteroidales</taxon>
        <taxon>Prevotellaceae</taxon>
        <taxon>Prevotella</taxon>
    </lineage>
</organism>
<evidence type="ECO:0000256" key="1">
    <source>
        <dbReference type="ARBA" id="ARBA00022614"/>
    </source>
</evidence>
<gene>
    <name evidence="3" type="ORF">HXN26_05945</name>
</gene>
<dbReference type="SUPFAM" id="SSF52058">
    <property type="entry name" value="L domain-like"/>
    <property type="match status" value="2"/>
</dbReference>
<dbReference type="EMBL" id="JABZSJ010000026">
    <property type="protein sequence ID" value="MBF1384380.1"/>
    <property type="molecule type" value="Genomic_DNA"/>
</dbReference>
<evidence type="ECO:0000313" key="3">
    <source>
        <dbReference type="EMBL" id="MBF1384380.1"/>
    </source>
</evidence>
<sequence length="607" mass="66716">METNFKKGLFLLTIFFVGFLNVALAEDNQPVLPYVKMHFASAINSKYAFLIMGAEEGEYTLDWGNGKTFKGKLHTKATRIQGNTEGQDLTIYGNIAVLECSNNQLTSLDVTKLSALTHLISRKNFVRMLDVSANLELKFIYIQDSPLEKLDLANNSKIDSLILTNNRLKELTLVSHPTLELLTCTSNAQLKKLNLKGCPKLKHLDALQTLVDEYDLSENNELKYVAVGLGRPLRTLLLPKDNKIDTLLLPAAGLKKLDLSQTKHLKLLAVDNNNQLSQLDLTGMNELQTFSCEGNSLTSLNLSDCRNLVSLVCNNNQLSALDLSGMDKLESLTCFSNDLSSLKLVDCANLINLDCSVNPNLSMTEFPHSLTSLNCSSCNISQIETTKLPLLNNLTCDGNQLKTLDLSALTQLTAINCSNNNIENLDFSNCTKLLDVTIASNPITDGLNFENCNNLRYVSINNTKLDACALNDLYRSLREKRPEDDKNDLNGILLFNNVPGVAEVSKTKIATDKGWMVSLVGDGTGCQKDDIAKVGVENELIVCLTSAGWVVSNLPANAREVKLTTYNGQIVARYAVKAPSVLVKAPQKGVYIISVDGENGKVCVWEH</sequence>
<dbReference type="RefSeq" id="WP_273159560.1">
    <property type="nucleotide sequence ID" value="NZ_JABZSJ010000026.1"/>
</dbReference>
<dbReference type="InterPro" id="IPR052574">
    <property type="entry name" value="CDIRP"/>
</dbReference>
<dbReference type="Gene3D" id="3.80.10.10">
    <property type="entry name" value="Ribonuclease Inhibitor"/>
    <property type="match status" value="2"/>
</dbReference>
<reference evidence="3" key="1">
    <citation type="submission" date="2020-04" db="EMBL/GenBank/DDBJ databases">
        <title>Deep metagenomics examines the oral microbiome during advanced dental caries in children, revealing novel taxa and co-occurrences with host molecules.</title>
        <authorList>
            <person name="Baker J.L."/>
            <person name="Morton J.T."/>
            <person name="Dinis M."/>
            <person name="Alvarez R."/>
            <person name="Tran N.C."/>
            <person name="Knight R."/>
            <person name="Edlund A."/>
        </authorList>
    </citation>
    <scope>NUCLEOTIDE SEQUENCE</scope>
    <source>
        <strain evidence="3">JCVI_44_bin.5</strain>
    </source>
</reference>
<dbReference type="PANTHER" id="PTHR47566">
    <property type="match status" value="1"/>
</dbReference>
<comment type="caution">
    <text evidence="3">The sequence shown here is derived from an EMBL/GenBank/DDBJ whole genome shotgun (WGS) entry which is preliminary data.</text>
</comment>
<proteinExistence type="predicted"/>
<evidence type="ECO:0000256" key="2">
    <source>
        <dbReference type="ARBA" id="ARBA00022737"/>
    </source>
</evidence>
<accession>A0A930HMP0</accession>
<evidence type="ECO:0000313" key="4">
    <source>
        <dbReference type="Proteomes" id="UP000771736"/>
    </source>
</evidence>